<protein>
    <submittedName>
        <fullName evidence="2">Uncharacterized protein</fullName>
    </submittedName>
</protein>
<dbReference type="Pfam" id="PF09692">
    <property type="entry name" value="Arb1"/>
    <property type="match status" value="1"/>
</dbReference>
<dbReference type="RefSeq" id="XP_007326378.1">
    <property type="nucleotide sequence ID" value="XM_007326316.1"/>
</dbReference>
<accession>K5W677</accession>
<feature type="compositionally biased region" description="Basic residues" evidence="1">
    <location>
        <begin position="106"/>
        <end position="115"/>
    </location>
</feature>
<dbReference type="GO" id="GO:0033167">
    <property type="term" value="C:ARC complex"/>
    <property type="evidence" value="ECO:0007669"/>
    <property type="project" value="InterPro"/>
</dbReference>
<evidence type="ECO:0000313" key="3">
    <source>
        <dbReference type="Proteomes" id="UP000008493"/>
    </source>
</evidence>
<dbReference type="OMA" id="FWYMEQV"/>
<feature type="compositionally biased region" description="Acidic residues" evidence="1">
    <location>
        <begin position="210"/>
        <end position="219"/>
    </location>
</feature>
<organism evidence="2 3">
    <name type="scientific">Agaricus bisporus var. burnettii (strain JB137-S8 / ATCC MYA-4627 / FGSC 10392)</name>
    <name type="common">White button mushroom</name>
    <dbReference type="NCBI Taxonomy" id="597362"/>
    <lineage>
        <taxon>Eukaryota</taxon>
        <taxon>Fungi</taxon>
        <taxon>Dikarya</taxon>
        <taxon>Basidiomycota</taxon>
        <taxon>Agaricomycotina</taxon>
        <taxon>Agaricomycetes</taxon>
        <taxon>Agaricomycetidae</taxon>
        <taxon>Agaricales</taxon>
        <taxon>Agaricineae</taxon>
        <taxon>Agaricaceae</taxon>
        <taxon>Agaricus</taxon>
    </lineage>
</organism>
<dbReference type="InParanoid" id="K5W677"/>
<dbReference type="eggNOG" id="ENOG502SM1T">
    <property type="taxonomic scope" value="Eukaryota"/>
</dbReference>
<dbReference type="GeneID" id="18823128"/>
<dbReference type="HOGENOM" id="CLU_015635_0_0_1"/>
<feature type="region of interest" description="Disordered" evidence="1">
    <location>
        <begin position="362"/>
        <end position="390"/>
    </location>
</feature>
<sequence length="639" mass="71108">MATDIPIDTIPITITSTLPAPTTAKSTNNVEYLVRFPPFPPVPEGVQIIPFKDFKERGISIQPGGDDNNTEVDSCGVKTIDLPNFHQTDWCKTETKRANSNGRGGPSKRRKKRKTGASSGPTPDNWEDYWEDREAAYRARGTYDPHSSAYERLCQGAFDFKELRPWPSALKQSGPVYCWGEFLRFAGIPANLDSAGTHIEIPEPTANHDDDTDIDDVDDDDDPRGVLNPSHLAAMDAANKARDRGEAFLTDPALYLRVFFSSYARDRGIIWTDANLTGAPNLMRFFINFLIDNRVLPAREENAMKHDSTRRILDQALKELPITSKLAKAWPDEFHTACKTCWGSKAQAFIFDFYEPMEGVETAADPKTTDNGWGGPADTTATPTENQDPNDWASGDWGTGWEAPPPKSTSGVVTVDVDEEGEFETRVVEVTENMDNDAPAQSEVASVNEWDKFEPPTFFRLLGPTALPLTHTTGIVESSVRRIKAILPPSSDVSKFAIAKDMSPDAVEKTLSRIFGVVVFEPWVNWNGGEEPHLSMPKILDSSRGVVKKDDEVIGGDLKTALPPFDPYKDTISVLVDAAHLEFFSVGMACLATWVQLARVADFEVPDPKKKKKKNAKMERYWYVEELLRVIPSFYQFCG</sequence>
<feature type="compositionally biased region" description="Polar residues" evidence="1">
    <location>
        <begin position="379"/>
        <end position="389"/>
    </location>
</feature>
<evidence type="ECO:0000313" key="2">
    <source>
        <dbReference type="EMBL" id="EKM82334.1"/>
    </source>
</evidence>
<dbReference type="KEGG" id="abp:AGABI1DRAFT110993"/>
<dbReference type="AlphaFoldDB" id="K5W677"/>
<dbReference type="STRING" id="597362.K5W677"/>
<dbReference type="InterPro" id="IPR018606">
    <property type="entry name" value="Arb1"/>
</dbReference>
<name>K5W677_AGABU</name>
<reference evidence="3" key="1">
    <citation type="journal article" date="2012" name="Proc. Natl. Acad. Sci. U.S.A.">
        <title>Genome sequence of the button mushroom Agaricus bisporus reveals mechanisms governing adaptation to a humic-rich ecological niche.</title>
        <authorList>
            <person name="Morin E."/>
            <person name="Kohler A."/>
            <person name="Baker A.R."/>
            <person name="Foulongne-Oriol M."/>
            <person name="Lombard V."/>
            <person name="Nagy L.G."/>
            <person name="Ohm R.A."/>
            <person name="Patyshakuliyeva A."/>
            <person name="Brun A."/>
            <person name="Aerts A.L."/>
            <person name="Bailey A.M."/>
            <person name="Billette C."/>
            <person name="Coutinho P.M."/>
            <person name="Deakin G."/>
            <person name="Doddapaneni H."/>
            <person name="Floudas D."/>
            <person name="Grimwood J."/>
            <person name="Hilden K."/>
            <person name="Kuees U."/>
            <person name="LaButti K.M."/>
            <person name="Lapidus A."/>
            <person name="Lindquist E.A."/>
            <person name="Lucas S.M."/>
            <person name="Murat C."/>
            <person name="Riley R.W."/>
            <person name="Salamov A.A."/>
            <person name="Schmutz J."/>
            <person name="Subramanian V."/>
            <person name="Woesten H.A.B."/>
            <person name="Xu J."/>
            <person name="Eastwood D.C."/>
            <person name="Foster G.D."/>
            <person name="Sonnenberg A.S."/>
            <person name="Cullen D."/>
            <person name="de Vries R.P."/>
            <person name="Lundell T."/>
            <person name="Hibbett D.S."/>
            <person name="Henrissat B."/>
            <person name="Burton K.S."/>
            <person name="Kerrigan R.W."/>
            <person name="Challen M.P."/>
            <person name="Grigoriev I.V."/>
            <person name="Martin F."/>
        </authorList>
    </citation>
    <scope>NUCLEOTIDE SEQUENCE [LARGE SCALE GENOMIC DNA]</scope>
    <source>
        <strain evidence="3">JB137-S8 / ATCC MYA-4627 / FGSC 10392</strain>
    </source>
</reference>
<feature type="region of interest" description="Disordered" evidence="1">
    <location>
        <begin position="196"/>
        <end position="219"/>
    </location>
</feature>
<dbReference type="GO" id="GO:0031047">
    <property type="term" value="P:regulatory ncRNA-mediated gene silencing"/>
    <property type="evidence" value="ECO:0007669"/>
    <property type="project" value="InterPro"/>
</dbReference>
<proteinExistence type="predicted"/>
<keyword evidence="3" id="KW-1185">Reference proteome</keyword>
<dbReference type="OrthoDB" id="435402at2759"/>
<dbReference type="Proteomes" id="UP000008493">
    <property type="component" value="Unassembled WGS sequence"/>
</dbReference>
<evidence type="ECO:0000256" key="1">
    <source>
        <dbReference type="SAM" id="MobiDB-lite"/>
    </source>
</evidence>
<feature type="region of interest" description="Disordered" evidence="1">
    <location>
        <begin position="93"/>
        <end position="127"/>
    </location>
</feature>
<dbReference type="EMBL" id="JH971386">
    <property type="protein sequence ID" value="EKM82334.1"/>
    <property type="molecule type" value="Genomic_DNA"/>
</dbReference>
<gene>
    <name evidence="2" type="ORF">AGABI1DRAFT_110993</name>
</gene>